<proteinExistence type="predicted"/>
<gene>
    <name evidence="1" type="ORF">SDC9_192435</name>
</gene>
<dbReference type="AlphaFoldDB" id="A0A645I0T9"/>
<sequence length="138" mass="14890">MSSFQVGLLQNGNASVVLEIFGFQNALPERIPGHLRTPVFIAGSFVVESAGASADIAVDVGFRIAELPYGQTAIARIVERDGSGGCEEFRLIFRRPAGAEGIMESVDPGTARFTDHVRFVRRQGVDQTLEARPDVLNS</sequence>
<dbReference type="EMBL" id="VSSQ01104321">
    <property type="protein sequence ID" value="MPN44868.1"/>
    <property type="molecule type" value="Genomic_DNA"/>
</dbReference>
<name>A0A645I0T9_9ZZZZ</name>
<evidence type="ECO:0000313" key="1">
    <source>
        <dbReference type="EMBL" id="MPN44868.1"/>
    </source>
</evidence>
<protein>
    <submittedName>
        <fullName evidence="1">Uncharacterized protein</fullName>
    </submittedName>
</protein>
<accession>A0A645I0T9</accession>
<reference evidence="1" key="1">
    <citation type="submission" date="2019-08" db="EMBL/GenBank/DDBJ databases">
        <authorList>
            <person name="Kucharzyk K."/>
            <person name="Murdoch R.W."/>
            <person name="Higgins S."/>
            <person name="Loffler F."/>
        </authorList>
    </citation>
    <scope>NUCLEOTIDE SEQUENCE</scope>
</reference>
<organism evidence="1">
    <name type="scientific">bioreactor metagenome</name>
    <dbReference type="NCBI Taxonomy" id="1076179"/>
    <lineage>
        <taxon>unclassified sequences</taxon>
        <taxon>metagenomes</taxon>
        <taxon>ecological metagenomes</taxon>
    </lineage>
</organism>
<comment type="caution">
    <text evidence="1">The sequence shown here is derived from an EMBL/GenBank/DDBJ whole genome shotgun (WGS) entry which is preliminary data.</text>
</comment>